<dbReference type="EMBL" id="OE839201">
    <property type="protein sequence ID" value="CAD7586128.1"/>
    <property type="molecule type" value="Genomic_DNA"/>
</dbReference>
<proteinExistence type="predicted"/>
<protein>
    <recommendedName>
        <fullName evidence="2">BESS domain-containing protein</fullName>
    </recommendedName>
</protein>
<dbReference type="GO" id="GO:0005634">
    <property type="term" value="C:nucleus"/>
    <property type="evidence" value="ECO:0007669"/>
    <property type="project" value="UniProtKB-SubCell"/>
</dbReference>
<dbReference type="InterPro" id="IPR004210">
    <property type="entry name" value="BESS_motif"/>
</dbReference>
<reference evidence="3" key="1">
    <citation type="submission" date="2020-11" db="EMBL/GenBank/DDBJ databases">
        <authorList>
            <person name="Tran Van P."/>
        </authorList>
    </citation>
    <scope>NUCLEOTIDE SEQUENCE</scope>
</reference>
<dbReference type="PROSITE" id="PS51031">
    <property type="entry name" value="BESS"/>
    <property type="match status" value="1"/>
</dbReference>
<keyword evidence="1" id="KW-0539">Nucleus</keyword>
<name>A0A7R9PGM6_TIMGE</name>
<sequence length="155" mass="18342">MKLLHVTEAPPWQMRKMQMIQNQRHLLHLSNLKQMNQNFIRKKIDYTLQALDIEKRKIDLIEQHVSRKTHKYQDDEDYSFLISLLPTIKQLNQLEKMKRQMKILGDVIEALDLPLPIGDIYIPLATAVSEFCLVAQDKSQKTKQIIFGLTYHFIL</sequence>
<evidence type="ECO:0000256" key="1">
    <source>
        <dbReference type="PROSITE-ProRule" id="PRU00371"/>
    </source>
</evidence>
<gene>
    <name evidence="3" type="ORF">TGEB3V08_LOCUS552</name>
</gene>
<evidence type="ECO:0000259" key="2">
    <source>
        <dbReference type="PROSITE" id="PS51031"/>
    </source>
</evidence>
<accession>A0A7R9PGM6</accession>
<organism evidence="3">
    <name type="scientific">Timema genevievae</name>
    <name type="common">Walking stick</name>
    <dbReference type="NCBI Taxonomy" id="629358"/>
    <lineage>
        <taxon>Eukaryota</taxon>
        <taxon>Metazoa</taxon>
        <taxon>Ecdysozoa</taxon>
        <taxon>Arthropoda</taxon>
        <taxon>Hexapoda</taxon>
        <taxon>Insecta</taxon>
        <taxon>Pterygota</taxon>
        <taxon>Neoptera</taxon>
        <taxon>Polyneoptera</taxon>
        <taxon>Phasmatodea</taxon>
        <taxon>Timematodea</taxon>
        <taxon>Timematoidea</taxon>
        <taxon>Timematidae</taxon>
        <taxon>Timema</taxon>
    </lineage>
</organism>
<dbReference type="GO" id="GO:0003677">
    <property type="term" value="F:DNA binding"/>
    <property type="evidence" value="ECO:0007669"/>
    <property type="project" value="InterPro"/>
</dbReference>
<evidence type="ECO:0000313" key="3">
    <source>
        <dbReference type="EMBL" id="CAD7586128.1"/>
    </source>
</evidence>
<feature type="domain" description="BESS" evidence="2">
    <location>
        <begin position="74"/>
        <end position="113"/>
    </location>
</feature>
<comment type="subcellular location">
    <subcellularLocation>
        <location evidence="1">Nucleus</location>
    </subcellularLocation>
</comment>
<dbReference type="AlphaFoldDB" id="A0A7R9PGM6"/>
<dbReference type="Pfam" id="PF02944">
    <property type="entry name" value="BESS"/>
    <property type="match status" value="1"/>
</dbReference>